<dbReference type="EMBL" id="CACVAY010000029">
    <property type="protein sequence ID" value="CAA6806007.1"/>
    <property type="molecule type" value="Genomic_DNA"/>
</dbReference>
<dbReference type="InterPro" id="IPR036866">
    <property type="entry name" value="RibonucZ/Hydroxyglut_hydro"/>
</dbReference>
<evidence type="ECO:0000313" key="2">
    <source>
        <dbReference type="EMBL" id="CAA6806007.1"/>
    </source>
</evidence>
<dbReference type="InterPro" id="IPR050855">
    <property type="entry name" value="NDM-1-like"/>
</dbReference>
<dbReference type="Gene3D" id="3.60.15.10">
    <property type="entry name" value="Ribonuclease Z/Hydroxyacylglutathione hydrolase-like"/>
    <property type="match status" value="1"/>
</dbReference>
<dbReference type="AlphaFoldDB" id="A0A6S6SSM4"/>
<proteinExistence type="predicted"/>
<protein>
    <submittedName>
        <fullName evidence="2">Beta-lactamase related protein</fullName>
    </submittedName>
</protein>
<dbReference type="InterPro" id="IPR037482">
    <property type="entry name" value="ST1585_MBL-fold"/>
</dbReference>
<gene>
    <name evidence="2" type="ORF">HELGO_WM12081</name>
</gene>
<feature type="domain" description="Metallo-beta-lactamase" evidence="1">
    <location>
        <begin position="20"/>
        <end position="226"/>
    </location>
</feature>
<organism evidence="2">
    <name type="scientific">uncultured Thiotrichaceae bacterium</name>
    <dbReference type="NCBI Taxonomy" id="298394"/>
    <lineage>
        <taxon>Bacteria</taxon>
        <taxon>Pseudomonadati</taxon>
        <taxon>Pseudomonadota</taxon>
        <taxon>Gammaproteobacteria</taxon>
        <taxon>Thiotrichales</taxon>
        <taxon>Thiotrichaceae</taxon>
        <taxon>environmental samples</taxon>
    </lineage>
</organism>
<name>A0A6S6SSM4_9GAMM</name>
<sequence>MRDLGNGIYCLDANYVAESVASIYLLVENQKACVIETGSSHSVPSIKQGLEAIGLGFDDVEYVIATHIHLDHAGGAGTLMQLCPNAKFIVHPRGAWHMINPEKLQAGTKAVYGEEKFAKLYGELIPIEEERVISADDEYRLDFHGRELLFLDTPGHAMHHFCIYDAKSEGIFTGDTFGVAYPQLSSSNGETFIFATTTPVHFDPDAMLSSIDRLMTLNPKKMYLTHFCAIEPTESVITRLKASLNAFVTLAKELPATEDRVDRIEDGILDWLLAGLAENDCGLSIEEKKRVLAMDAKLNAQGIEVWLQRYL</sequence>
<dbReference type="PANTHER" id="PTHR42951">
    <property type="entry name" value="METALLO-BETA-LACTAMASE DOMAIN-CONTAINING"/>
    <property type="match status" value="1"/>
</dbReference>
<dbReference type="SUPFAM" id="SSF56281">
    <property type="entry name" value="Metallo-hydrolase/oxidoreductase"/>
    <property type="match status" value="1"/>
</dbReference>
<accession>A0A6S6SSM4</accession>
<evidence type="ECO:0000259" key="1">
    <source>
        <dbReference type="SMART" id="SM00849"/>
    </source>
</evidence>
<dbReference type="SMART" id="SM00849">
    <property type="entry name" value="Lactamase_B"/>
    <property type="match status" value="1"/>
</dbReference>
<dbReference type="Pfam" id="PF00753">
    <property type="entry name" value="Lactamase_B"/>
    <property type="match status" value="1"/>
</dbReference>
<dbReference type="CDD" id="cd07726">
    <property type="entry name" value="ST1585-like_MBL-fold"/>
    <property type="match status" value="1"/>
</dbReference>
<reference evidence="2" key="1">
    <citation type="submission" date="2020-01" db="EMBL/GenBank/DDBJ databases">
        <authorList>
            <person name="Meier V. D."/>
            <person name="Meier V D."/>
        </authorList>
    </citation>
    <scope>NUCLEOTIDE SEQUENCE</scope>
    <source>
        <strain evidence="2">HLG_WM_MAG_07</strain>
    </source>
</reference>
<dbReference type="PANTHER" id="PTHR42951:SF22">
    <property type="entry name" value="METALLO BETA-LACTAMASE SUPERFAMILY LIPOPROTEIN"/>
    <property type="match status" value="1"/>
</dbReference>
<dbReference type="InterPro" id="IPR001279">
    <property type="entry name" value="Metallo-B-lactamas"/>
</dbReference>